<dbReference type="Pfam" id="PF01381">
    <property type="entry name" value="HTH_3"/>
    <property type="match status" value="1"/>
</dbReference>
<dbReference type="RefSeq" id="WP_109686073.1">
    <property type="nucleotide sequence ID" value="NZ_QGDN01000001.1"/>
</dbReference>
<keyword evidence="4" id="KW-1185">Reference proteome</keyword>
<accession>A0A2Y8ZUV5</accession>
<evidence type="ECO:0000313" key="4">
    <source>
        <dbReference type="Proteomes" id="UP000250028"/>
    </source>
</evidence>
<dbReference type="InterPro" id="IPR013096">
    <property type="entry name" value="Cupin_2"/>
</dbReference>
<dbReference type="InterPro" id="IPR014710">
    <property type="entry name" value="RmlC-like_jellyroll"/>
</dbReference>
<dbReference type="Pfam" id="PF07883">
    <property type="entry name" value="Cupin_2"/>
    <property type="match status" value="1"/>
</dbReference>
<dbReference type="GO" id="GO:0005829">
    <property type="term" value="C:cytosol"/>
    <property type="evidence" value="ECO:0007669"/>
    <property type="project" value="TreeGrafter"/>
</dbReference>
<keyword evidence="1" id="KW-0238">DNA-binding</keyword>
<feature type="domain" description="HTH cro/C1-type" evidence="2">
    <location>
        <begin position="24"/>
        <end position="77"/>
    </location>
</feature>
<evidence type="ECO:0000313" key="3">
    <source>
        <dbReference type="EMBL" id="SSA35058.1"/>
    </source>
</evidence>
<dbReference type="SUPFAM" id="SSF47413">
    <property type="entry name" value="lambda repressor-like DNA-binding domains"/>
    <property type="match status" value="1"/>
</dbReference>
<reference evidence="4" key="1">
    <citation type="submission" date="2016-10" db="EMBL/GenBank/DDBJ databases">
        <authorList>
            <person name="Varghese N."/>
            <person name="Submissions S."/>
        </authorList>
    </citation>
    <scope>NUCLEOTIDE SEQUENCE [LARGE SCALE GENOMIC DNA]</scope>
    <source>
        <strain evidence="4">DSM 22951</strain>
    </source>
</reference>
<sequence length="211" mass="23064">MTELSPKQDVTGDQLRYAVGANSRRIRLARGLSLRELAERANISAAQLSQIERGQANPTLEVLVRLAEALGTGFDSLTHVTSERPLVVRAGSAPKWIGPVDNSIISELFSSNGLTRFDIRHALLPVGCVTSDTSHGWGTLEYAVVMAGEVEVRHDRWSERLRSGDAIQFVADANHAYATVGDEDTQLLVVIAFPENWLPPEQQPQRDGSVP</sequence>
<dbReference type="CDD" id="cd02209">
    <property type="entry name" value="cupin_XRE_C"/>
    <property type="match status" value="1"/>
</dbReference>
<dbReference type="InterPro" id="IPR010982">
    <property type="entry name" value="Lambda_DNA-bd_dom_sf"/>
</dbReference>
<dbReference type="SMART" id="SM00530">
    <property type="entry name" value="HTH_XRE"/>
    <property type="match status" value="1"/>
</dbReference>
<dbReference type="Proteomes" id="UP000250028">
    <property type="component" value="Unassembled WGS sequence"/>
</dbReference>
<dbReference type="Gene3D" id="1.10.260.40">
    <property type="entry name" value="lambda repressor-like DNA-binding domains"/>
    <property type="match status" value="1"/>
</dbReference>
<dbReference type="PROSITE" id="PS50943">
    <property type="entry name" value="HTH_CROC1"/>
    <property type="match status" value="1"/>
</dbReference>
<dbReference type="PANTHER" id="PTHR46797:SF1">
    <property type="entry name" value="METHYLPHOSPHONATE SYNTHASE"/>
    <property type="match status" value="1"/>
</dbReference>
<dbReference type="EMBL" id="UESZ01000001">
    <property type="protein sequence ID" value="SSA35058.1"/>
    <property type="molecule type" value="Genomic_DNA"/>
</dbReference>
<evidence type="ECO:0000259" key="2">
    <source>
        <dbReference type="PROSITE" id="PS50943"/>
    </source>
</evidence>
<gene>
    <name evidence="3" type="ORF">SAMN04489750_2393</name>
</gene>
<dbReference type="GO" id="GO:0003700">
    <property type="term" value="F:DNA-binding transcription factor activity"/>
    <property type="evidence" value="ECO:0007669"/>
    <property type="project" value="TreeGrafter"/>
</dbReference>
<dbReference type="Gene3D" id="2.60.120.10">
    <property type="entry name" value="Jelly Rolls"/>
    <property type="match status" value="1"/>
</dbReference>
<dbReference type="OrthoDB" id="9810578at2"/>
<dbReference type="InterPro" id="IPR001387">
    <property type="entry name" value="Cro/C1-type_HTH"/>
</dbReference>
<protein>
    <submittedName>
        <fullName evidence="3">Cupin domain-containing protein</fullName>
    </submittedName>
</protein>
<proteinExistence type="predicted"/>
<dbReference type="AlphaFoldDB" id="A0A2Y8ZUV5"/>
<dbReference type="PANTHER" id="PTHR46797">
    <property type="entry name" value="HTH-TYPE TRANSCRIPTIONAL REGULATOR"/>
    <property type="match status" value="1"/>
</dbReference>
<dbReference type="GO" id="GO:0003677">
    <property type="term" value="F:DNA binding"/>
    <property type="evidence" value="ECO:0007669"/>
    <property type="project" value="UniProtKB-KW"/>
</dbReference>
<dbReference type="InterPro" id="IPR011051">
    <property type="entry name" value="RmlC_Cupin_sf"/>
</dbReference>
<organism evidence="3 4">
    <name type="scientific">Branchiibius hedensis</name>
    <dbReference type="NCBI Taxonomy" id="672460"/>
    <lineage>
        <taxon>Bacteria</taxon>
        <taxon>Bacillati</taxon>
        <taxon>Actinomycetota</taxon>
        <taxon>Actinomycetes</taxon>
        <taxon>Micrococcales</taxon>
        <taxon>Dermacoccaceae</taxon>
        <taxon>Branchiibius</taxon>
    </lineage>
</organism>
<dbReference type="InterPro" id="IPR050807">
    <property type="entry name" value="TransReg_Diox_bact_type"/>
</dbReference>
<name>A0A2Y8ZUV5_9MICO</name>
<evidence type="ECO:0000256" key="1">
    <source>
        <dbReference type="ARBA" id="ARBA00023125"/>
    </source>
</evidence>
<dbReference type="CDD" id="cd00093">
    <property type="entry name" value="HTH_XRE"/>
    <property type="match status" value="1"/>
</dbReference>
<dbReference type="SUPFAM" id="SSF51182">
    <property type="entry name" value="RmlC-like cupins"/>
    <property type="match status" value="1"/>
</dbReference>